<proteinExistence type="predicted"/>
<dbReference type="SUPFAM" id="SSF51971">
    <property type="entry name" value="Nucleotide-binding domain"/>
    <property type="match status" value="1"/>
</dbReference>
<dbReference type="GO" id="GO:0051536">
    <property type="term" value="F:iron-sulfur cluster binding"/>
    <property type="evidence" value="ECO:0007669"/>
    <property type="project" value="UniProtKB-KW"/>
</dbReference>
<evidence type="ECO:0000313" key="5">
    <source>
        <dbReference type="EMBL" id="AFI78400.1"/>
    </source>
</evidence>
<accession>I1X4H5</accession>
<dbReference type="InterPro" id="IPR036188">
    <property type="entry name" value="FAD/NAD-bd_sf"/>
</dbReference>
<dbReference type="PROSITE" id="PS00198">
    <property type="entry name" value="4FE4S_FER_1"/>
    <property type="match status" value="1"/>
</dbReference>
<dbReference type="PROSITE" id="PS51379">
    <property type="entry name" value="4FE4S_FER_2"/>
    <property type="match status" value="1"/>
</dbReference>
<dbReference type="InterPro" id="IPR017896">
    <property type="entry name" value="4Fe4S_Fe-S-bd"/>
</dbReference>
<evidence type="ECO:0000259" key="4">
    <source>
        <dbReference type="PROSITE" id="PS51379"/>
    </source>
</evidence>
<dbReference type="EMBL" id="JQ256780">
    <property type="protein sequence ID" value="AFI78400.1"/>
    <property type="molecule type" value="Genomic_DNA"/>
</dbReference>
<dbReference type="AlphaFoldDB" id="I1X4H5"/>
<dbReference type="PANTHER" id="PTHR43100:SF2">
    <property type="entry name" value="BNAA03G19380D PROTEIN"/>
    <property type="match status" value="1"/>
</dbReference>
<evidence type="ECO:0000256" key="3">
    <source>
        <dbReference type="ARBA" id="ARBA00023014"/>
    </source>
</evidence>
<sequence>MKDLDETDPKLTFRRFQEGETAEDWDLEEKIFVADTSYKCPTYIHKTPPCQGSCPSGHEIRGWLAIARGMDKPPREDMPWQEYAFHRMARANPFPATMGRVCPAPCEAGCNRNEVDDFVGINAVEQYVGDWANDNGVTLGAPGADTGRKVAVIGGGPAGLSAAYFLRLDGHAVTLFEANDKLGGMMRYGIPGYRTPRDMLDTEIGRIIDLGVEVRTGTRIGTHVTVEELEDQYDAIFWAMGAQNGRALPIPGWDGTENCINGIEFLDAFNEGYALGTAKKVVVVGGGDTSIDVASVARRLGHITKDYLPERNDGSVVDFTSHDVASSLTREGMEATLTSLFPVEQMTAAEREREDAKREGIDIRGGVMPREVITKDGMAVALRMCECTMKGTMPEPVEGTEFTIDCDIIIAAIGQVGDFNGIDGLDGGRGFIDTTPTYQVKGRDKHFAGGDIIRPHLLTTAIGHGRIAAEAITDWFDDGEIAKRPKVDVHHFNLMEELAQRGKEPEAYGHVQTRGTDGQGFAVHNYEDRAEKQIIPHHELFKGHFKYEAREHRDEIHIEADEVLGNFEERIVGLTEDQARREGERCMSCGMCFECDNCVIYCPQDAVFRIKKSERTVGRYVDTDYTKCIGCHICADVCPTGYIKMGLGE</sequence>
<keyword evidence="2" id="KW-0408">Iron</keyword>
<evidence type="ECO:0000256" key="2">
    <source>
        <dbReference type="ARBA" id="ARBA00023004"/>
    </source>
</evidence>
<dbReference type="PANTHER" id="PTHR43100">
    <property type="entry name" value="GLUTAMATE SYNTHASE [NADPH] SMALL CHAIN"/>
    <property type="match status" value="1"/>
</dbReference>
<dbReference type="GO" id="GO:0046872">
    <property type="term" value="F:metal ion binding"/>
    <property type="evidence" value="ECO:0007669"/>
    <property type="project" value="UniProtKB-KW"/>
</dbReference>
<dbReference type="GO" id="GO:0016491">
    <property type="term" value="F:oxidoreductase activity"/>
    <property type="evidence" value="ECO:0007669"/>
    <property type="project" value="InterPro"/>
</dbReference>
<evidence type="ECO:0000256" key="1">
    <source>
        <dbReference type="ARBA" id="ARBA00022723"/>
    </source>
</evidence>
<name>I1X4H5_9BACT</name>
<organism evidence="5">
    <name type="scientific">uncultured bacterium ws101A12</name>
    <dbReference type="NCBI Taxonomy" id="1131826"/>
    <lineage>
        <taxon>Bacteria</taxon>
        <taxon>environmental samples</taxon>
    </lineage>
</organism>
<dbReference type="InterPro" id="IPR051394">
    <property type="entry name" value="Glutamate_Synthase"/>
</dbReference>
<dbReference type="Gene3D" id="1.10.1060.10">
    <property type="entry name" value="Alpha-helical ferredoxin"/>
    <property type="match status" value="1"/>
</dbReference>
<dbReference type="Gene3D" id="3.30.70.20">
    <property type="match status" value="1"/>
</dbReference>
<protein>
    <submittedName>
        <fullName evidence="5">Intracellular sulfur oxidation protein DsrL</fullName>
    </submittedName>
</protein>
<dbReference type="InterPro" id="IPR009051">
    <property type="entry name" value="Helical_ferredxn"/>
</dbReference>
<dbReference type="Pfam" id="PF07992">
    <property type="entry name" value="Pyr_redox_2"/>
    <property type="match status" value="1"/>
</dbReference>
<keyword evidence="1" id="KW-0479">Metal-binding</keyword>
<gene>
    <name evidence="5" type="primary">dsrL</name>
    <name evidence="5" type="ORF">ws101A12_0032</name>
</gene>
<dbReference type="SUPFAM" id="SSF54862">
    <property type="entry name" value="4Fe-4S ferredoxins"/>
    <property type="match status" value="1"/>
</dbReference>
<dbReference type="InterPro" id="IPR023753">
    <property type="entry name" value="FAD/NAD-binding_dom"/>
</dbReference>
<dbReference type="Pfam" id="PF14691">
    <property type="entry name" value="Fer4_20"/>
    <property type="match status" value="1"/>
</dbReference>
<dbReference type="NCBIfam" id="NF009410">
    <property type="entry name" value="PRK12771.1"/>
    <property type="match status" value="1"/>
</dbReference>
<dbReference type="InterPro" id="IPR017900">
    <property type="entry name" value="4Fe4S_Fe_S_CS"/>
</dbReference>
<reference evidence="5" key="1">
    <citation type="journal article" date="2012" name="ISME J.">
        <title>Roseobacter clade bacteria are abundant in coastal sediments and encode a novel combination of sulfur oxidation genes.</title>
        <authorList>
            <person name="Lenk S."/>
            <person name="Moraru C."/>
            <person name="Hahnke S."/>
            <person name="Arnds J."/>
            <person name="Richter M."/>
            <person name="Kube M."/>
            <person name="Reinhardt R."/>
            <person name="Brinkhoff T."/>
            <person name="Harder J."/>
            <person name="Amann R."/>
            <person name="Mussmann M."/>
        </authorList>
    </citation>
    <scope>NUCLEOTIDE SEQUENCE</scope>
</reference>
<dbReference type="PRINTS" id="PR00419">
    <property type="entry name" value="ADXRDTASE"/>
</dbReference>
<feature type="domain" description="4Fe-4S ferredoxin-type" evidence="4">
    <location>
        <begin position="619"/>
        <end position="648"/>
    </location>
</feature>
<dbReference type="InterPro" id="IPR028261">
    <property type="entry name" value="DPD_II"/>
</dbReference>
<dbReference type="Pfam" id="PF12838">
    <property type="entry name" value="Fer4_7"/>
    <property type="match status" value="1"/>
</dbReference>
<dbReference type="Gene3D" id="3.50.50.60">
    <property type="entry name" value="FAD/NAD(P)-binding domain"/>
    <property type="match status" value="2"/>
</dbReference>
<keyword evidence="3" id="KW-0411">Iron-sulfur</keyword>